<keyword evidence="3" id="KW-1133">Transmembrane helix</keyword>
<gene>
    <name evidence="4" type="ORF">SCF082_LOCUS50539</name>
    <name evidence="5" type="ORF">SCF082_LOCUS50561</name>
</gene>
<dbReference type="InterPro" id="IPR001525">
    <property type="entry name" value="C5_MeTfrase"/>
</dbReference>
<reference evidence="5 6" key="1">
    <citation type="submission" date="2024-02" db="EMBL/GenBank/DDBJ databases">
        <authorList>
            <person name="Chen Y."/>
            <person name="Shah S."/>
            <person name="Dougan E. K."/>
            <person name="Thang M."/>
            <person name="Chan C."/>
        </authorList>
    </citation>
    <scope>NUCLEOTIDE SEQUENCE [LARGE SCALE GENOMIC DNA]</scope>
</reference>
<dbReference type="EMBL" id="CAXAMM010043129">
    <property type="protein sequence ID" value="CAK9108655.1"/>
    <property type="molecule type" value="Genomic_DNA"/>
</dbReference>
<evidence type="ECO:0000313" key="4">
    <source>
        <dbReference type="EMBL" id="CAK9108655.1"/>
    </source>
</evidence>
<keyword evidence="1" id="KW-0489">Methyltransferase</keyword>
<dbReference type="Pfam" id="PF00145">
    <property type="entry name" value="DNA_methylase"/>
    <property type="match status" value="1"/>
</dbReference>
<dbReference type="InterPro" id="IPR029063">
    <property type="entry name" value="SAM-dependent_MTases_sf"/>
</dbReference>
<keyword evidence="3" id="KW-0812">Transmembrane</keyword>
<evidence type="ECO:0000313" key="6">
    <source>
        <dbReference type="Proteomes" id="UP001642464"/>
    </source>
</evidence>
<dbReference type="SUPFAM" id="SSF53335">
    <property type="entry name" value="S-adenosyl-L-methionine-dependent methyltransferases"/>
    <property type="match status" value="1"/>
</dbReference>
<comment type="caution">
    <text evidence="5">The sequence shown here is derived from an EMBL/GenBank/DDBJ whole genome shotgun (WGS) entry which is preliminary data.</text>
</comment>
<accession>A0ABP0S8X2</accession>
<dbReference type="Gene3D" id="3.40.50.150">
    <property type="entry name" value="Vaccinia Virus protein VP39"/>
    <property type="match status" value="1"/>
</dbReference>
<keyword evidence="2" id="KW-0808">Transferase</keyword>
<proteinExistence type="predicted"/>
<keyword evidence="6" id="KW-1185">Reference proteome</keyword>
<dbReference type="EMBL" id="CAXAMM010043140">
    <property type="protein sequence ID" value="CAK9108720.1"/>
    <property type="molecule type" value="Genomic_DNA"/>
</dbReference>
<evidence type="ECO:0000313" key="5">
    <source>
        <dbReference type="EMBL" id="CAK9108720.1"/>
    </source>
</evidence>
<evidence type="ECO:0000256" key="3">
    <source>
        <dbReference type="SAM" id="Phobius"/>
    </source>
</evidence>
<feature type="transmembrane region" description="Helical" evidence="3">
    <location>
        <begin position="12"/>
        <end position="30"/>
    </location>
</feature>
<evidence type="ECO:0000256" key="2">
    <source>
        <dbReference type="ARBA" id="ARBA00022679"/>
    </source>
</evidence>
<protein>
    <submittedName>
        <fullName evidence="5">PABC domain-containing protein</fullName>
    </submittedName>
</protein>
<evidence type="ECO:0000256" key="1">
    <source>
        <dbReference type="ARBA" id="ARBA00022603"/>
    </source>
</evidence>
<organism evidence="5 6">
    <name type="scientific">Durusdinium trenchii</name>
    <dbReference type="NCBI Taxonomy" id="1381693"/>
    <lineage>
        <taxon>Eukaryota</taxon>
        <taxon>Sar</taxon>
        <taxon>Alveolata</taxon>
        <taxon>Dinophyceae</taxon>
        <taxon>Suessiales</taxon>
        <taxon>Symbiodiniaceae</taxon>
        <taxon>Durusdinium</taxon>
    </lineage>
</organism>
<sequence length="469" mass="52776">MNQLQQALRALPGYLLMVFRALQGYVLMVLRALQGYVLMVLRALQGYVMMVLRALQGYLRMGPRALQGYLLMRALDHWLLTALLSLLKLNQRLGIRKISVFYQMHATPEWPKLVQSPAADASKVLPLQYWLHAAYSGRVDLRFQAFGFDAWTVAFRGSESEDEPINPADEFQVHGERLEDDESLRLHILGVQSLFSKRQNAQAWCSISGSAGNLMLHFSLGQDTFEQYQSQVYEDTFPDTFVDTFIDPEPQCEVITIDDDKAYIQDFDLEAGWTKHQQAYIQDFDLESVWTKPQDVGPICVSFSKAGKRLGTEAPSYKCHTAFYRKIAPTSDAMLIENVPEYPESLIKQELGPGYSVRSIVIDPRILGIPAARTRRYAIAWRHSKVKWRPEINLEDVVATDKKRFLSGEEMLASQILPINKQQADVCGAPVLQLDGLRNAAKAKAAGNSMSVPCVGLMLLVAALALEVS</sequence>
<keyword evidence="3" id="KW-0472">Membrane</keyword>
<name>A0ABP0S8X2_9DINO</name>
<dbReference type="Proteomes" id="UP001642464">
    <property type="component" value="Unassembled WGS sequence"/>
</dbReference>